<proteinExistence type="predicted"/>
<name>A0A0C3B3Z5_PILCF</name>
<dbReference type="OrthoDB" id="2748837at2759"/>
<keyword evidence="3" id="KW-1185">Reference proteome</keyword>
<reference evidence="2 3" key="1">
    <citation type="submission" date="2014-04" db="EMBL/GenBank/DDBJ databases">
        <authorList>
            <consortium name="DOE Joint Genome Institute"/>
            <person name="Kuo A."/>
            <person name="Tarkka M."/>
            <person name="Buscot F."/>
            <person name="Kohler A."/>
            <person name="Nagy L.G."/>
            <person name="Floudas D."/>
            <person name="Copeland A."/>
            <person name="Barry K.W."/>
            <person name="Cichocki N."/>
            <person name="Veneault-Fourrey C."/>
            <person name="LaButti K."/>
            <person name="Lindquist E.A."/>
            <person name="Lipzen A."/>
            <person name="Lundell T."/>
            <person name="Morin E."/>
            <person name="Murat C."/>
            <person name="Sun H."/>
            <person name="Tunlid A."/>
            <person name="Henrissat B."/>
            <person name="Grigoriev I.V."/>
            <person name="Hibbett D.S."/>
            <person name="Martin F."/>
            <person name="Nordberg H.P."/>
            <person name="Cantor M.N."/>
            <person name="Hua S.X."/>
        </authorList>
    </citation>
    <scope>NUCLEOTIDE SEQUENCE [LARGE SCALE GENOMIC DNA]</scope>
    <source>
        <strain evidence="2 3">F 1598</strain>
    </source>
</reference>
<accession>A0A0C3B3Z5</accession>
<evidence type="ECO:0000256" key="1">
    <source>
        <dbReference type="SAM" id="Coils"/>
    </source>
</evidence>
<dbReference type="EMBL" id="KN833177">
    <property type="protein sequence ID" value="KIM71997.1"/>
    <property type="molecule type" value="Genomic_DNA"/>
</dbReference>
<feature type="coiled-coil region" evidence="1">
    <location>
        <begin position="41"/>
        <end position="68"/>
    </location>
</feature>
<dbReference type="AlphaFoldDB" id="A0A0C3B3Z5"/>
<protein>
    <submittedName>
        <fullName evidence="2">Uncharacterized protein</fullName>
    </submittedName>
</protein>
<gene>
    <name evidence="2" type="ORF">PILCRDRAFT_82276</name>
</gene>
<keyword evidence="1" id="KW-0175">Coiled coil</keyword>
<reference evidence="3" key="2">
    <citation type="submission" date="2015-01" db="EMBL/GenBank/DDBJ databases">
        <title>Evolutionary Origins and Diversification of the Mycorrhizal Mutualists.</title>
        <authorList>
            <consortium name="DOE Joint Genome Institute"/>
            <consortium name="Mycorrhizal Genomics Consortium"/>
            <person name="Kohler A."/>
            <person name="Kuo A."/>
            <person name="Nagy L.G."/>
            <person name="Floudas D."/>
            <person name="Copeland A."/>
            <person name="Barry K.W."/>
            <person name="Cichocki N."/>
            <person name="Veneault-Fourrey C."/>
            <person name="LaButti K."/>
            <person name="Lindquist E.A."/>
            <person name="Lipzen A."/>
            <person name="Lundell T."/>
            <person name="Morin E."/>
            <person name="Murat C."/>
            <person name="Riley R."/>
            <person name="Ohm R."/>
            <person name="Sun H."/>
            <person name="Tunlid A."/>
            <person name="Henrissat B."/>
            <person name="Grigoriev I.V."/>
            <person name="Hibbett D.S."/>
            <person name="Martin F."/>
        </authorList>
    </citation>
    <scope>NUCLEOTIDE SEQUENCE [LARGE SCALE GENOMIC DNA]</scope>
    <source>
        <strain evidence="3">F 1598</strain>
    </source>
</reference>
<dbReference type="InParanoid" id="A0A0C3B3Z5"/>
<dbReference type="HOGENOM" id="CLU_096306_1_0_1"/>
<organism evidence="2 3">
    <name type="scientific">Piloderma croceum (strain F 1598)</name>
    <dbReference type="NCBI Taxonomy" id="765440"/>
    <lineage>
        <taxon>Eukaryota</taxon>
        <taxon>Fungi</taxon>
        <taxon>Dikarya</taxon>
        <taxon>Basidiomycota</taxon>
        <taxon>Agaricomycotina</taxon>
        <taxon>Agaricomycetes</taxon>
        <taxon>Agaricomycetidae</taxon>
        <taxon>Atheliales</taxon>
        <taxon>Atheliaceae</taxon>
        <taxon>Piloderma</taxon>
    </lineage>
</organism>
<evidence type="ECO:0000313" key="2">
    <source>
        <dbReference type="EMBL" id="KIM71997.1"/>
    </source>
</evidence>
<evidence type="ECO:0000313" key="3">
    <source>
        <dbReference type="Proteomes" id="UP000054166"/>
    </source>
</evidence>
<sequence>MINKLSDLIKLFPGGANCVWCFNHIIALVAKSAICQFDVPKGQADAALNEAERELRDLAEGIDIEDEMMQGEWEIPGDDDNEENGDGWVDEVAALSIADHEELEVNVRPIRLVLVKLHKVAFAILHSTTLLLPLWF</sequence>
<dbReference type="Proteomes" id="UP000054166">
    <property type="component" value="Unassembled WGS sequence"/>
</dbReference>